<organism evidence="1 2">
    <name type="scientific">Cichorium intybus</name>
    <name type="common">Chicory</name>
    <dbReference type="NCBI Taxonomy" id="13427"/>
    <lineage>
        <taxon>Eukaryota</taxon>
        <taxon>Viridiplantae</taxon>
        <taxon>Streptophyta</taxon>
        <taxon>Embryophyta</taxon>
        <taxon>Tracheophyta</taxon>
        <taxon>Spermatophyta</taxon>
        <taxon>Magnoliopsida</taxon>
        <taxon>eudicotyledons</taxon>
        <taxon>Gunneridae</taxon>
        <taxon>Pentapetalae</taxon>
        <taxon>asterids</taxon>
        <taxon>campanulids</taxon>
        <taxon>Asterales</taxon>
        <taxon>Asteraceae</taxon>
        <taxon>Cichorioideae</taxon>
        <taxon>Cichorieae</taxon>
        <taxon>Cichoriinae</taxon>
        <taxon>Cichorium</taxon>
    </lineage>
</organism>
<sequence length="337" mass="38546">MDILYASLFSLFVILVSFLVRFAFFKSKSVGTVKLPPGGRGWLAIGETINFVTAGWKGHPEKFILDRMTKFSRHVFRTSLLFEDVAVFCGPEGNKFLFSNKKSLFQYWVPATVSKIISTNLSVEKAKMTRYHFKTEVLRQYVPVMDMVAQKHFETRWEGKVRILTHKLTKIFTFQVACKIFFSIDEPEWLNNLSVLFERLAPGLFSIPINLPGTTLRKAINAGKFIRKELTTIVKQRKIDLADGKASPTQDVLSLMLCDDYGKFMEETEVADLIMGLMIGGYDTTSSLCTFIVNYLAELPEIYEEVYKGIKINNGKHKNVFFTKTYLTKAIRLALFI</sequence>
<protein>
    <submittedName>
        <fullName evidence="1">Uncharacterized protein</fullName>
    </submittedName>
</protein>
<evidence type="ECO:0000313" key="1">
    <source>
        <dbReference type="EMBL" id="KAI3790854.1"/>
    </source>
</evidence>
<proteinExistence type="predicted"/>
<gene>
    <name evidence="1" type="ORF">L2E82_04234</name>
</gene>
<name>A0ACB9H4S2_CICIN</name>
<accession>A0ACB9H4S2</accession>
<dbReference type="EMBL" id="CM042009">
    <property type="protein sequence ID" value="KAI3790854.1"/>
    <property type="molecule type" value="Genomic_DNA"/>
</dbReference>
<dbReference type="Proteomes" id="UP001055811">
    <property type="component" value="Linkage Group LG01"/>
</dbReference>
<keyword evidence="2" id="KW-1185">Reference proteome</keyword>
<reference evidence="1 2" key="2">
    <citation type="journal article" date="2022" name="Mol. Ecol. Resour.">
        <title>The genomes of chicory, endive, great burdock and yacon provide insights into Asteraceae paleo-polyploidization history and plant inulin production.</title>
        <authorList>
            <person name="Fan W."/>
            <person name="Wang S."/>
            <person name="Wang H."/>
            <person name="Wang A."/>
            <person name="Jiang F."/>
            <person name="Liu H."/>
            <person name="Zhao H."/>
            <person name="Xu D."/>
            <person name="Zhang Y."/>
        </authorList>
    </citation>
    <scope>NUCLEOTIDE SEQUENCE [LARGE SCALE GENOMIC DNA]</scope>
    <source>
        <strain evidence="2">cv. Punajuju</strain>
        <tissue evidence="1">Leaves</tissue>
    </source>
</reference>
<reference evidence="2" key="1">
    <citation type="journal article" date="2022" name="Mol. Ecol. Resour.">
        <title>The genomes of chicory, endive, great burdock and yacon provide insights into Asteraceae palaeo-polyploidization history and plant inulin production.</title>
        <authorList>
            <person name="Fan W."/>
            <person name="Wang S."/>
            <person name="Wang H."/>
            <person name="Wang A."/>
            <person name="Jiang F."/>
            <person name="Liu H."/>
            <person name="Zhao H."/>
            <person name="Xu D."/>
            <person name="Zhang Y."/>
        </authorList>
    </citation>
    <scope>NUCLEOTIDE SEQUENCE [LARGE SCALE GENOMIC DNA]</scope>
    <source>
        <strain evidence="2">cv. Punajuju</strain>
    </source>
</reference>
<comment type="caution">
    <text evidence="1">The sequence shown here is derived from an EMBL/GenBank/DDBJ whole genome shotgun (WGS) entry which is preliminary data.</text>
</comment>
<evidence type="ECO:0000313" key="2">
    <source>
        <dbReference type="Proteomes" id="UP001055811"/>
    </source>
</evidence>